<name>A0A6A5KU94_9PLEO</name>
<reference evidence="4" key="1">
    <citation type="submission" date="2020-01" db="EMBL/GenBank/DDBJ databases">
        <authorList>
            <consortium name="DOE Joint Genome Institute"/>
            <person name="Haridas S."/>
            <person name="Albert R."/>
            <person name="Binder M."/>
            <person name="Bloem J."/>
            <person name="Labutti K."/>
            <person name="Salamov A."/>
            <person name="Andreopoulos B."/>
            <person name="Baker S.E."/>
            <person name="Barry K."/>
            <person name="Bills G."/>
            <person name="Bluhm B.H."/>
            <person name="Cannon C."/>
            <person name="Castanera R."/>
            <person name="Culley D.E."/>
            <person name="Daum C."/>
            <person name="Ezra D."/>
            <person name="Gonzalez J.B."/>
            <person name="Henrissat B."/>
            <person name="Kuo A."/>
            <person name="Liang C."/>
            <person name="Lipzen A."/>
            <person name="Lutzoni F."/>
            <person name="Magnuson J."/>
            <person name="Mondo S."/>
            <person name="Nolan M."/>
            <person name="Ohm R."/>
            <person name="Pangilinan J."/>
            <person name="Park H.-J."/>
            <person name="Ramirez L."/>
            <person name="Alfaro M."/>
            <person name="Sun H."/>
            <person name="Tritt A."/>
            <person name="Yoshinaga Y."/>
            <person name="Zwiers L.-H."/>
            <person name="Turgeon B.G."/>
            <person name="Goodwin S.B."/>
            <person name="Spatafora J.W."/>
            <person name="Crous P.W."/>
            <person name="Grigoriev I.V."/>
        </authorList>
    </citation>
    <scope>NUCLEOTIDE SEQUENCE</scope>
    <source>
        <strain evidence="4">P77</strain>
    </source>
</reference>
<dbReference type="GO" id="GO:0008270">
    <property type="term" value="F:zinc ion binding"/>
    <property type="evidence" value="ECO:0007669"/>
    <property type="project" value="InterPro"/>
</dbReference>
<feature type="compositionally biased region" description="Basic and acidic residues" evidence="2">
    <location>
        <begin position="655"/>
        <end position="667"/>
    </location>
</feature>
<evidence type="ECO:0000256" key="2">
    <source>
        <dbReference type="SAM" id="MobiDB-lite"/>
    </source>
</evidence>
<evidence type="ECO:0000256" key="1">
    <source>
        <dbReference type="ARBA" id="ARBA00023242"/>
    </source>
</evidence>
<dbReference type="Pfam" id="PF00172">
    <property type="entry name" value="Zn_clus"/>
    <property type="match status" value="1"/>
</dbReference>
<dbReference type="GO" id="GO:0001181">
    <property type="term" value="F:RNA polymerase I general transcription initiation factor activity"/>
    <property type="evidence" value="ECO:0007669"/>
    <property type="project" value="TreeGrafter"/>
</dbReference>
<keyword evidence="1" id="KW-0539">Nucleus</keyword>
<dbReference type="SUPFAM" id="SSF57701">
    <property type="entry name" value="Zn2/Cys6 DNA-binding domain"/>
    <property type="match status" value="1"/>
</dbReference>
<feature type="region of interest" description="Disordered" evidence="2">
    <location>
        <begin position="581"/>
        <end position="627"/>
    </location>
</feature>
<evidence type="ECO:0000313" key="5">
    <source>
        <dbReference type="Proteomes" id="UP000800040"/>
    </source>
</evidence>
<feature type="region of interest" description="Disordered" evidence="2">
    <location>
        <begin position="643"/>
        <end position="736"/>
    </location>
</feature>
<dbReference type="CDD" id="cd00067">
    <property type="entry name" value="GAL4"/>
    <property type="match status" value="1"/>
</dbReference>
<feature type="compositionally biased region" description="Acidic residues" evidence="2">
    <location>
        <begin position="723"/>
        <end position="736"/>
    </location>
</feature>
<dbReference type="OrthoDB" id="2240312at2759"/>
<dbReference type="GO" id="GO:0042790">
    <property type="term" value="P:nucleolar large rRNA transcription by RNA polymerase I"/>
    <property type="evidence" value="ECO:0007669"/>
    <property type="project" value="InterPro"/>
</dbReference>
<dbReference type="GO" id="GO:0000182">
    <property type="term" value="F:rDNA binding"/>
    <property type="evidence" value="ECO:0007669"/>
    <property type="project" value="TreeGrafter"/>
</dbReference>
<dbReference type="PANTHER" id="PTHR28079">
    <property type="entry name" value="RNA POLYMERASE I-SPECIFIC TRANSCRIPTION INITIATION FACTOR RRN5"/>
    <property type="match status" value="1"/>
</dbReference>
<dbReference type="Proteomes" id="UP000800040">
    <property type="component" value="Unassembled WGS sequence"/>
</dbReference>
<dbReference type="GO" id="GO:0000500">
    <property type="term" value="C:RNA polymerase I upstream activating factor complex"/>
    <property type="evidence" value="ECO:0007669"/>
    <property type="project" value="InterPro"/>
</dbReference>
<dbReference type="PROSITE" id="PS50048">
    <property type="entry name" value="ZN2_CY6_FUNGAL_2"/>
    <property type="match status" value="1"/>
</dbReference>
<organism evidence="4 5">
    <name type="scientific">Decorospora gaudefroyi</name>
    <dbReference type="NCBI Taxonomy" id="184978"/>
    <lineage>
        <taxon>Eukaryota</taxon>
        <taxon>Fungi</taxon>
        <taxon>Dikarya</taxon>
        <taxon>Ascomycota</taxon>
        <taxon>Pezizomycotina</taxon>
        <taxon>Dothideomycetes</taxon>
        <taxon>Pleosporomycetidae</taxon>
        <taxon>Pleosporales</taxon>
        <taxon>Pleosporineae</taxon>
        <taxon>Pleosporaceae</taxon>
        <taxon>Decorospora</taxon>
    </lineage>
</organism>
<dbReference type="PANTHER" id="PTHR28079:SF1">
    <property type="entry name" value="RNA POLYMERASE I-SPECIFIC TRANSCRIPTION INITIATION FACTOR RRN5"/>
    <property type="match status" value="1"/>
</dbReference>
<proteinExistence type="predicted"/>
<dbReference type="InterPro" id="IPR036864">
    <property type="entry name" value="Zn2-C6_fun-type_DNA-bd_sf"/>
</dbReference>
<dbReference type="Gene3D" id="4.10.240.10">
    <property type="entry name" value="Zn(2)-C6 fungal-type DNA-binding domain"/>
    <property type="match status" value="1"/>
</dbReference>
<dbReference type="GO" id="GO:0000981">
    <property type="term" value="F:DNA-binding transcription factor activity, RNA polymerase II-specific"/>
    <property type="evidence" value="ECO:0007669"/>
    <property type="project" value="InterPro"/>
</dbReference>
<feature type="domain" description="Zn(2)-C6 fungal-type" evidence="3">
    <location>
        <begin position="221"/>
        <end position="251"/>
    </location>
</feature>
<keyword evidence="5" id="KW-1185">Reference proteome</keyword>
<feature type="compositionally biased region" description="Basic and acidic residues" evidence="2">
    <location>
        <begin position="256"/>
        <end position="266"/>
    </location>
</feature>
<accession>A0A6A5KU94</accession>
<feature type="region of interest" description="Disordered" evidence="2">
    <location>
        <begin position="192"/>
        <end position="213"/>
    </location>
</feature>
<feature type="compositionally biased region" description="Polar residues" evidence="2">
    <location>
        <begin position="1"/>
        <end position="13"/>
    </location>
</feature>
<feature type="compositionally biased region" description="Basic and acidic residues" evidence="2">
    <location>
        <begin position="509"/>
        <end position="518"/>
    </location>
</feature>
<dbReference type="AlphaFoldDB" id="A0A6A5KU94"/>
<dbReference type="EMBL" id="ML975248">
    <property type="protein sequence ID" value="KAF1838851.1"/>
    <property type="molecule type" value="Genomic_DNA"/>
</dbReference>
<feature type="region of interest" description="Disordered" evidence="2">
    <location>
        <begin position="249"/>
        <end position="269"/>
    </location>
</feature>
<dbReference type="InterPro" id="IPR001138">
    <property type="entry name" value="Zn2Cys6_DnaBD"/>
</dbReference>
<dbReference type="GO" id="GO:0006361">
    <property type="term" value="P:transcription initiation at RNA polymerase I promoter"/>
    <property type="evidence" value="ECO:0007669"/>
    <property type="project" value="TreeGrafter"/>
</dbReference>
<feature type="compositionally biased region" description="Acidic residues" evidence="2">
    <location>
        <begin position="472"/>
        <end position="481"/>
    </location>
</feature>
<protein>
    <recommendedName>
        <fullName evidence="3">Zn(2)-C6 fungal-type domain-containing protein</fullName>
    </recommendedName>
</protein>
<feature type="region of interest" description="Disordered" evidence="2">
    <location>
        <begin position="433"/>
        <end position="548"/>
    </location>
</feature>
<dbReference type="SMART" id="SM00066">
    <property type="entry name" value="GAL4"/>
    <property type="match status" value="1"/>
</dbReference>
<gene>
    <name evidence="4" type="ORF">BDW02DRAFT_488052</name>
</gene>
<sequence length="736" mass="82889">MSSASYDESTPSTPGKRRRLESVDPARTRKRLLEGRYSDAYRLLFNEDVNRAAARFDTASDGHQPSTTTTRQIGASTWAPKEQAAFFAALARRGRDDLPAIAAAIATKSIAETRELLLLLHDAATKHRHVKLTLRDIPAAVQVGAACDEQLDLAAESLAWFQETFEASQERDKFGDYWLITPAIADSIEDALSPGRRRATTSPLTSEAEPSRRGGRVVRGACTACKKFKQKCDRQTPCSNCVRRKTNECAYPPDPIKPEQRQRASDSKTGPSILEAIPEATLLQPHVMLTLSKTLFMNRSPTLPSPWPHWSEYTSEFAKEPAIYRTAFNDFHTLLVSLTKRLMQTAITQAISRLRAQRRRVKKGLIPLVKRRDVWAAIDIVGMERNGRERWRGVARRCGLRVYHSKRSRWAKENTKREVPWDQVEQIMAVAEPTGEAPTTDVEESDHRSPNFRSRAARSGTPLPIESLALSDSEDESDTEDEARPSSRPPQSRDTTGRHLMSLEQFDQEASRQDERALWELLGLEPPVQEETKKSDGDSDEDSLVQDEKIATFPDGWRSWIEYHPEWEEFHTPVSLAEFAANQKPLGVPPTLQTEKADSADSDPSRTEPVRKQEQHNKHEALPANELQIRGARAYAALQTQASELADLSDYTDDTNDRSDVHERRQSPTDSTDTDVDQPTQSIETDSHRMPVATSDPESSDIDTDQPTPSIETGTKQRHAVYSEDEVEEMDWESFI</sequence>
<dbReference type="InterPro" id="IPR039601">
    <property type="entry name" value="Rrn5"/>
</dbReference>
<evidence type="ECO:0000259" key="3">
    <source>
        <dbReference type="PROSITE" id="PS50048"/>
    </source>
</evidence>
<feature type="compositionally biased region" description="Basic and acidic residues" evidence="2">
    <location>
        <begin position="595"/>
        <end position="621"/>
    </location>
</feature>
<evidence type="ECO:0000313" key="4">
    <source>
        <dbReference type="EMBL" id="KAF1838851.1"/>
    </source>
</evidence>
<feature type="region of interest" description="Disordered" evidence="2">
    <location>
        <begin position="1"/>
        <end position="24"/>
    </location>
</feature>
<feature type="compositionally biased region" description="Polar residues" evidence="2">
    <location>
        <begin position="705"/>
        <end position="714"/>
    </location>
</feature>
<dbReference type="PROSITE" id="PS00463">
    <property type="entry name" value="ZN2_CY6_FUNGAL_1"/>
    <property type="match status" value="1"/>
</dbReference>